<feature type="compositionally biased region" description="Gly residues" evidence="1">
    <location>
        <begin position="28"/>
        <end position="38"/>
    </location>
</feature>
<keyword evidence="3" id="KW-1185">Reference proteome</keyword>
<evidence type="ECO:0000256" key="1">
    <source>
        <dbReference type="SAM" id="MobiDB-lite"/>
    </source>
</evidence>
<feature type="region of interest" description="Disordered" evidence="1">
    <location>
        <begin position="1"/>
        <end position="38"/>
    </location>
</feature>
<gene>
    <name evidence="2" type="ORF">PVAP13_1KG534900</name>
</gene>
<dbReference type="Proteomes" id="UP000823388">
    <property type="component" value="Chromosome 1K"/>
</dbReference>
<dbReference type="AlphaFoldDB" id="A0A8T0XZG4"/>
<feature type="compositionally biased region" description="Basic residues" evidence="1">
    <location>
        <begin position="8"/>
        <end position="17"/>
    </location>
</feature>
<sequence>MNSNTNKLKNRRRHRGVARPARVEGRGMPPGGLRGGKGCLVRTPEARVEGISGLVGWLALRGEATLLEGSRGGNWWPCWAAHVEGRGAVSRELSRREGAQRQQLRQWGELQRAEWRKRAVAL</sequence>
<evidence type="ECO:0000313" key="2">
    <source>
        <dbReference type="EMBL" id="KAG2662384.1"/>
    </source>
</evidence>
<organism evidence="2 3">
    <name type="scientific">Panicum virgatum</name>
    <name type="common">Blackwell switchgrass</name>
    <dbReference type="NCBI Taxonomy" id="38727"/>
    <lineage>
        <taxon>Eukaryota</taxon>
        <taxon>Viridiplantae</taxon>
        <taxon>Streptophyta</taxon>
        <taxon>Embryophyta</taxon>
        <taxon>Tracheophyta</taxon>
        <taxon>Spermatophyta</taxon>
        <taxon>Magnoliopsida</taxon>
        <taxon>Liliopsida</taxon>
        <taxon>Poales</taxon>
        <taxon>Poaceae</taxon>
        <taxon>PACMAD clade</taxon>
        <taxon>Panicoideae</taxon>
        <taxon>Panicodae</taxon>
        <taxon>Paniceae</taxon>
        <taxon>Panicinae</taxon>
        <taxon>Panicum</taxon>
        <taxon>Panicum sect. Hiantes</taxon>
    </lineage>
</organism>
<comment type="caution">
    <text evidence="2">The sequence shown here is derived from an EMBL/GenBank/DDBJ whole genome shotgun (WGS) entry which is preliminary data.</text>
</comment>
<dbReference type="EMBL" id="CM029037">
    <property type="protein sequence ID" value="KAG2662384.1"/>
    <property type="molecule type" value="Genomic_DNA"/>
</dbReference>
<protein>
    <submittedName>
        <fullName evidence="2">Uncharacterized protein</fullName>
    </submittedName>
</protein>
<evidence type="ECO:0000313" key="3">
    <source>
        <dbReference type="Proteomes" id="UP000823388"/>
    </source>
</evidence>
<proteinExistence type="predicted"/>
<reference evidence="2" key="1">
    <citation type="submission" date="2020-05" db="EMBL/GenBank/DDBJ databases">
        <title>WGS assembly of Panicum virgatum.</title>
        <authorList>
            <person name="Lovell J.T."/>
            <person name="Jenkins J."/>
            <person name="Shu S."/>
            <person name="Juenger T.E."/>
            <person name="Schmutz J."/>
        </authorList>
    </citation>
    <scope>NUCLEOTIDE SEQUENCE</scope>
    <source>
        <strain evidence="2">AP13</strain>
    </source>
</reference>
<accession>A0A8T0XZG4</accession>
<name>A0A8T0XZG4_PANVG</name>